<dbReference type="Proteomes" id="UP001604277">
    <property type="component" value="Unassembled WGS sequence"/>
</dbReference>
<evidence type="ECO:0000256" key="1">
    <source>
        <dbReference type="SAM" id="Phobius"/>
    </source>
</evidence>
<keyword evidence="1" id="KW-0472">Membrane</keyword>
<dbReference type="EMBL" id="JBFOLJ010000012">
    <property type="protein sequence ID" value="KAL2487542.1"/>
    <property type="molecule type" value="Genomic_DNA"/>
</dbReference>
<organism evidence="3 4">
    <name type="scientific">Forsythia ovata</name>
    <dbReference type="NCBI Taxonomy" id="205694"/>
    <lineage>
        <taxon>Eukaryota</taxon>
        <taxon>Viridiplantae</taxon>
        <taxon>Streptophyta</taxon>
        <taxon>Embryophyta</taxon>
        <taxon>Tracheophyta</taxon>
        <taxon>Spermatophyta</taxon>
        <taxon>Magnoliopsida</taxon>
        <taxon>eudicotyledons</taxon>
        <taxon>Gunneridae</taxon>
        <taxon>Pentapetalae</taxon>
        <taxon>asterids</taxon>
        <taxon>lamiids</taxon>
        <taxon>Lamiales</taxon>
        <taxon>Oleaceae</taxon>
        <taxon>Forsythieae</taxon>
        <taxon>Forsythia</taxon>
    </lineage>
</organism>
<reference evidence="4" key="1">
    <citation type="submission" date="2024-07" db="EMBL/GenBank/DDBJ databases">
        <title>Two chromosome-level genome assemblies of Korean endemic species Abeliophyllum distichum and Forsythia ovata (Oleaceae).</title>
        <authorList>
            <person name="Jang H."/>
        </authorList>
    </citation>
    <scope>NUCLEOTIDE SEQUENCE [LARGE SCALE GENOMIC DNA]</scope>
</reference>
<name>A0ABD1RHA5_9LAMI</name>
<gene>
    <name evidence="2" type="ORF">Fot_40834</name>
    <name evidence="3" type="ORF">Fot_41096</name>
</gene>
<dbReference type="EMBL" id="JBFOLJ010000012">
    <property type="protein sequence ID" value="KAL2487804.1"/>
    <property type="molecule type" value="Genomic_DNA"/>
</dbReference>
<protein>
    <submittedName>
        <fullName evidence="3">Uncharacterized protein</fullName>
    </submittedName>
</protein>
<comment type="caution">
    <text evidence="3">The sequence shown here is derived from an EMBL/GenBank/DDBJ whole genome shotgun (WGS) entry which is preliminary data.</text>
</comment>
<sequence>MQRETLSSRAARIINLLQHSQAKLQLSIRRKLEGSPVLPLYNRRSGNARREISASRLSQKLIHLIPVLVLLCLFILWWFCYPVNLEIKNGRIIAIHGIDTPWSLNETQVDLTILASTLPPYPSIRAIQTMNNDTAAEPVDLINFHRQPKALTLCAKHDAAAK</sequence>
<evidence type="ECO:0000313" key="4">
    <source>
        <dbReference type="Proteomes" id="UP001604277"/>
    </source>
</evidence>
<reference evidence="3" key="2">
    <citation type="submission" date="2024-07" db="EMBL/GenBank/DDBJ databases">
        <title>Two chromosome-level genome assemblies of Korean endemic species Abeliophyllum distichum and Forsythia ovata (Oleaceae).</title>
        <authorList>
            <person name="Mun J.H."/>
        </authorList>
    </citation>
    <scope>NUCLEOTIDE SEQUENCE</scope>
    <source>
        <strain evidence="3">KNKB202402200001</strain>
        <tissue evidence="3">Leaf</tissue>
    </source>
</reference>
<dbReference type="AlphaFoldDB" id="A0ABD1RHA5"/>
<dbReference type="PANTHER" id="PTHR34189">
    <property type="entry name" value="TRANSMEMBRANE PROTEIN"/>
    <property type="match status" value="1"/>
</dbReference>
<evidence type="ECO:0000313" key="3">
    <source>
        <dbReference type="EMBL" id="KAL2487804.1"/>
    </source>
</evidence>
<proteinExistence type="predicted"/>
<keyword evidence="1" id="KW-1133">Transmembrane helix</keyword>
<dbReference type="PANTHER" id="PTHR34189:SF18">
    <property type="entry name" value="SERINE_THREONINE-KINASE RLCKVII PROTEIN"/>
    <property type="match status" value="1"/>
</dbReference>
<keyword evidence="4" id="KW-1185">Reference proteome</keyword>
<accession>A0ABD1RHA5</accession>
<evidence type="ECO:0000313" key="2">
    <source>
        <dbReference type="EMBL" id="KAL2487542.1"/>
    </source>
</evidence>
<keyword evidence="1" id="KW-0812">Transmembrane</keyword>
<feature type="transmembrane region" description="Helical" evidence="1">
    <location>
        <begin position="61"/>
        <end position="79"/>
    </location>
</feature>